<dbReference type="AlphaFoldDB" id="A0A5N5VBH3"/>
<protein>
    <recommendedName>
        <fullName evidence="3">Cullin, a subunit of E3 ubiquitin ligase</fullName>
    </recommendedName>
</protein>
<evidence type="ECO:0008006" key="3">
    <source>
        <dbReference type="Google" id="ProtNLM"/>
    </source>
</evidence>
<sequence length="274" mass="29811">MVEVIIGGEAVAAGYVTARELKNAYRRVFRGVYASGTGELTLRQRAGAAWLATRRRGVIAGVTAAALHGAAWLEPGQPIEVANVNCCAQPGLAPRRERVADDEVVRLGGLPVTTGARTAFDVGRHLDRADALVRLDAMMWARPFPLSGVRELMERYPRAVGNEQLRELLPLVDGGAATPWQSRARLCLVDAGCPRPQTQVPVLVGSRPVAYLEIGWPEYQVGLTSRPYDAAEQRMLESLGWIVIWVPESEPVENCLEKVELALARRGCLVELAA</sequence>
<accession>A0A5N5VBH3</accession>
<evidence type="ECO:0000313" key="2">
    <source>
        <dbReference type="Proteomes" id="UP000325690"/>
    </source>
</evidence>
<comment type="caution">
    <text evidence="1">The sequence shown here is derived from an EMBL/GenBank/DDBJ whole genome shotgun (WGS) entry which is preliminary data.</text>
</comment>
<evidence type="ECO:0000313" key="1">
    <source>
        <dbReference type="EMBL" id="KAB7759096.1"/>
    </source>
</evidence>
<name>A0A5N5VBH3_MYCPH</name>
<dbReference type="RefSeq" id="WP_061481407.1">
    <property type="nucleotide sequence ID" value="NZ_ANBO01000004.1"/>
</dbReference>
<dbReference type="EMBL" id="ANBP01000003">
    <property type="protein sequence ID" value="KAB7759096.1"/>
    <property type="molecule type" value="Genomic_DNA"/>
</dbReference>
<keyword evidence="2" id="KW-1185">Reference proteome</keyword>
<proteinExistence type="predicted"/>
<dbReference type="Proteomes" id="UP000325690">
    <property type="component" value="Unassembled WGS sequence"/>
</dbReference>
<gene>
    <name evidence="1" type="ORF">MPHL21000_04655</name>
</gene>
<reference evidence="1 2" key="1">
    <citation type="submission" date="2012-10" db="EMBL/GenBank/DDBJ databases">
        <title>The draft sequence of the Mycobacterium pheli genome.</title>
        <authorList>
            <person name="Pettersson B.M.F."/>
            <person name="Das S."/>
            <person name="Dasgupta S."/>
            <person name="Bhattacharya A."/>
            <person name="Kirsebom L.A."/>
        </authorList>
    </citation>
    <scope>NUCLEOTIDE SEQUENCE [LARGE SCALE GENOMIC DNA]</scope>
    <source>
        <strain evidence="1 2">CCUG 21000</strain>
    </source>
</reference>
<organism evidence="1 2">
    <name type="scientific">Mycolicibacterium phlei DSM 43239 = CCUG 21000</name>
    <dbReference type="NCBI Taxonomy" id="1226750"/>
    <lineage>
        <taxon>Bacteria</taxon>
        <taxon>Bacillati</taxon>
        <taxon>Actinomycetota</taxon>
        <taxon>Actinomycetes</taxon>
        <taxon>Mycobacteriales</taxon>
        <taxon>Mycobacteriaceae</taxon>
        <taxon>Mycolicibacterium</taxon>
    </lineage>
</organism>
<dbReference type="GeneID" id="74300730"/>